<comment type="caution">
    <text evidence="2">The sequence shown here is derived from an EMBL/GenBank/DDBJ whole genome shotgun (WGS) entry which is preliminary data.</text>
</comment>
<name>A0A2U2C569_9RHOB</name>
<dbReference type="Pfam" id="PF11836">
    <property type="entry name" value="Phage_TAC_11"/>
    <property type="match status" value="1"/>
</dbReference>
<organism evidence="2 3">
    <name type="scientific">Pararhodobacter marinus</name>
    <dbReference type="NCBI Taxonomy" id="2184063"/>
    <lineage>
        <taxon>Bacteria</taxon>
        <taxon>Pseudomonadati</taxon>
        <taxon>Pseudomonadota</taxon>
        <taxon>Alphaproteobacteria</taxon>
        <taxon>Rhodobacterales</taxon>
        <taxon>Paracoccaceae</taxon>
        <taxon>Pararhodobacter</taxon>
    </lineage>
</organism>
<evidence type="ECO:0000256" key="1">
    <source>
        <dbReference type="SAM" id="MobiDB-lite"/>
    </source>
</evidence>
<dbReference type="EMBL" id="QEYD01000013">
    <property type="protein sequence ID" value="PWE27002.1"/>
    <property type="molecule type" value="Genomic_DNA"/>
</dbReference>
<evidence type="ECO:0000313" key="2">
    <source>
        <dbReference type="EMBL" id="PWE27002.1"/>
    </source>
</evidence>
<dbReference type="AlphaFoldDB" id="A0A2U2C569"/>
<keyword evidence="3" id="KW-1185">Reference proteome</keyword>
<reference evidence="2 3" key="1">
    <citation type="submission" date="2018-05" db="EMBL/GenBank/DDBJ databases">
        <title>Pararhodobacter marina sp. nov., isolated from deep-sea water of the Indian Ocean.</title>
        <authorList>
            <person name="Lai Q.Sr."/>
            <person name="Liu X."/>
            <person name="Shao Z."/>
        </authorList>
    </citation>
    <scope>NUCLEOTIDE SEQUENCE [LARGE SCALE GENOMIC DNA]</scope>
    <source>
        <strain evidence="2 3">CIC4N-9</strain>
    </source>
</reference>
<dbReference type="OrthoDB" id="7875455at2"/>
<protein>
    <recommendedName>
        <fullName evidence="4">Gene transfer agent family protein</fullName>
    </recommendedName>
</protein>
<feature type="region of interest" description="Disordered" evidence="1">
    <location>
        <begin position="110"/>
        <end position="144"/>
    </location>
</feature>
<dbReference type="Proteomes" id="UP000244940">
    <property type="component" value="Unassembled WGS sequence"/>
</dbReference>
<dbReference type="GeneID" id="94366896"/>
<dbReference type="RefSeq" id="WP_109534849.1">
    <property type="nucleotide sequence ID" value="NZ_QEYD01000013.1"/>
</dbReference>
<proteinExistence type="predicted"/>
<evidence type="ECO:0008006" key="4">
    <source>
        <dbReference type="Google" id="ProtNLM"/>
    </source>
</evidence>
<evidence type="ECO:0000313" key="3">
    <source>
        <dbReference type="Proteomes" id="UP000244940"/>
    </source>
</evidence>
<dbReference type="InterPro" id="IPR021791">
    <property type="entry name" value="Phage_TAC_11"/>
</dbReference>
<gene>
    <name evidence="2" type="ORF">C4N9_18530</name>
</gene>
<sequence length="144" mass="15159">MAIAATARGREEILGGQPHRLLLRNGEIERFELQHAPLGVFELFDQLFGRGPAPQVRHVRDIIALGLVGAGMSDRAADELIAGLPPSENMSLRLIAQRLLGLTFLPDALEARPGKPGAGSQEGAEAARPDPITTPAPASETSAG</sequence>
<accession>A0A2U2C569</accession>